<dbReference type="Gene3D" id="3.10.620.30">
    <property type="match status" value="1"/>
</dbReference>
<comment type="caution">
    <text evidence="3">The sequence shown here is derived from an EMBL/GenBank/DDBJ whole genome shotgun (WGS) entry which is preliminary data.</text>
</comment>
<feature type="domain" description="Transglutaminase-like" evidence="2">
    <location>
        <begin position="287"/>
        <end position="343"/>
    </location>
</feature>
<dbReference type="Pfam" id="PF01841">
    <property type="entry name" value="Transglut_core"/>
    <property type="match status" value="1"/>
</dbReference>
<reference evidence="3 4" key="1">
    <citation type="submission" date="2007-04" db="EMBL/GenBank/DDBJ databases">
        <authorList>
            <person name="Fulton L."/>
            <person name="Clifton S."/>
            <person name="Fulton B."/>
            <person name="Xu J."/>
            <person name="Minx P."/>
            <person name="Pepin K.H."/>
            <person name="Johnson M."/>
            <person name="Thiruvilangam P."/>
            <person name="Bhonagiri V."/>
            <person name="Nash W.E."/>
            <person name="Mardis E.R."/>
            <person name="Wilson R.K."/>
        </authorList>
    </citation>
    <scope>NUCLEOTIDE SEQUENCE [LARGE SCALE GENOMIC DNA]</scope>
    <source>
        <strain evidence="3 4">ATCC 29799</strain>
    </source>
</reference>
<dbReference type="SUPFAM" id="SSF54001">
    <property type="entry name" value="Cysteine proteinases"/>
    <property type="match status" value="1"/>
</dbReference>
<name>A6P0Y4_9FIRM</name>
<reference evidence="3 4" key="2">
    <citation type="submission" date="2007-06" db="EMBL/GenBank/DDBJ databases">
        <title>Draft genome sequence of Pseudoflavonifractor capillosus ATCC 29799.</title>
        <authorList>
            <person name="Sudarsanam P."/>
            <person name="Ley R."/>
            <person name="Guruge J."/>
            <person name="Turnbaugh P.J."/>
            <person name="Mahowald M."/>
            <person name="Liep D."/>
            <person name="Gordon J."/>
        </authorList>
    </citation>
    <scope>NUCLEOTIDE SEQUENCE [LARGE SCALE GENOMIC DNA]</scope>
    <source>
        <strain evidence="3 4">ATCC 29799</strain>
    </source>
</reference>
<gene>
    <name evidence="3" type="ORF">BACCAP_04150</name>
</gene>
<dbReference type="AlphaFoldDB" id="A6P0Y4"/>
<proteinExistence type="predicted"/>
<dbReference type="SMART" id="SM00460">
    <property type="entry name" value="TGc"/>
    <property type="match status" value="1"/>
</dbReference>
<accession>A6P0Y4</accession>
<protein>
    <recommendedName>
        <fullName evidence="2">Transglutaminase-like domain-containing protein</fullName>
    </recommendedName>
</protein>
<evidence type="ECO:0000256" key="1">
    <source>
        <dbReference type="SAM" id="MobiDB-lite"/>
    </source>
</evidence>
<sequence length="389" mass="42513">MILMAAMLAGCSASPPEGSDGGSTAAPTESPMQSMEPEPSGTPEPTESLLPEASPDVEKVYPVASQEDAVEVLRQAYLEYRPSVIFDFQDNDMSLQERSILLQNASSQVIQEQPELKYAYALECVEGPEGTVCNISYMPYKLGYPDGIPEGSIRIDNLSQLISAANDNLGAEEIPIAICNPDLLVDDMQRALQQAGYGYIVYMLNSDGTAIKAFPSNGGTLEESTAGAQEALELARAAADKILSDGMTDEEALRAIYRYIVENTTYDNRYYENPAALPHESRTAVGPLKNGTAICGGFSLAFQMLCQEAGIPCWTVTGTGAGEDHMWNCARLNGEYYYFDTTWDRGKSDETLWTYFASTEEEFTWSHQWGIGQEELIHALIEEQDGLSA</sequence>
<evidence type="ECO:0000313" key="4">
    <source>
        <dbReference type="Proteomes" id="UP000003639"/>
    </source>
</evidence>
<evidence type="ECO:0000259" key="2">
    <source>
        <dbReference type="SMART" id="SM00460"/>
    </source>
</evidence>
<dbReference type="PANTHER" id="PTHR46333">
    <property type="entry name" value="CYTOKINESIS PROTEIN 3"/>
    <property type="match status" value="1"/>
</dbReference>
<dbReference type="InterPro" id="IPR002931">
    <property type="entry name" value="Transglutaminase-like"/>
</dbReference>
<evidence type="ECO:0000313" key="3">
    <source>
        <dbReference type="EMBL" id="EDM98005.1"/>
    </source>
</evidence>
<keyword evidence="4" id="KW-1185">Reference proteome</keyword>
<dbReference type="eggNOG" id="COG5279">
    <property type="taxonomic scope" value="Bacteria"/>
</dbReference>
<dbReference type="GO" id="GO:0005737">
    <property type="term" value="C:cytoplasm"/>
    <property type="evidence" value="ECO:0007669"/>
    <property type="project" value="TreeGrafter"/>
</dbReference>
<dbReference type="Proteomes" id="UP000003639">
    <property type="component" value="Unassembled WGS sequence"/>
</dbReference>
<dbReference type="PANTHER" id="PTHR46333:SF2">
    <property type="entry name" value="CYTOKINESIS PROTEIN 3"/>
    <property type="match status" value="1"/>
</dbReference>
<feature type="compositionally biased region" description="Low complexity" evidence="1">
    <location>
        <begin position="36"/>
        <end position="48"/>
    </location>
</feature>
<dbReference type="STRING" id="411467.BACCAP_04150"/>
<organism evidence="3 4">
    <name type="scientific">Pseudoflavonifractor capillosus ATCC 29799</name>
    <dbReference type="NCBI Taxonomy" id="411467"/>
    <lineage>
        <taxon>Bacteria</taxon>
        <taxon>Bacillati</taxon>
        <taxon>Bacillota</taxon>
        <taxon>Clostridia</taxon>
        <taxon>Eubacteriales</taxon>
        <taxon>Oscillospiraceae</taxon>
        <taxon>Pseudoflavonifractor</taxon>
    </lineage>
</organism>
<dbReference type="InterPro" id="IPR038765">
    <property type="entry name" value="Papain-like_cys_pep_sf"/>
</dbReference>
<feature type="region of interest" description="Disordered" evidence="1">
    <location>
        <begin position="9"/>
        <end position="51"/>
    </location>
</feature>
<dbReference type="InterPro" id="IPR052557">
    <property type="entry name" value="CAP/Cytokinesis_protein"/>
</dbReference>
<dbReference type="EMBL" id="AAXG02000045">
    <property type="protein sequence ID" value="EDM98005.1"/>
    <property type="molecule type" value="Genomic_DNA"/>
</dbReference>